<protein>
    <submittedName>
        <fullName evidence="2">BTB/POZ domain-containing protein 19</fullName>
    </submittedName>
</protein>
<gene>
    <name evidence="2" type="ORF">GBAR_LOCUS15098</name>
</gene>
<comment type="caution">
    <text evidence="2">The sequence shown here is derived from an EMBL/GenBank/DDBJ whole genome shotgun (WGS) entry which is preliminary data.</text>
</comment>
<evidence type="ECO:0000313" key="2">
    <source>
        <dbReference type="EMBL" id="CAI8026261.1"/>
    </source>
</evidence>
<dbReference type="Gene3D" id="3.30.710.10">
    <property type="entry name" value="Potassium Channel Kv1.1, Chain A"/>
    <property type="match status" value="1"/>
</dbReference>
<proteinExistence type="predicted"/>
<dbReference type="PANTHER" id="PTHR46965">
    <property type="entry name" value="BTB/POZ DOMAIN-CONTAINING PROTEIN 19"/>
    <property type="match status" value="1"/>
</dbReference>
<dbReference type="CDD" id="cd18294">
    <property type="entry name" value="BTB_POZ_BTBD19"/>
    <property type="match status" value="1"/>
</dbReference>
<evidence type="ECO:0000313" key="3">
    <source>
        <dbReference type="Proteomes" id="UP001174909"/>
    </source>
</evidence>
<dbReference type="CDD" id="cd18494">
    <property type="entry name" value="BACK_BTBD19"/>
    <property type="match status" value="1"/>
</dbReference>
<dbReference type="PROSITE" id="PS50097">
    <property type="entry name" value="BTB"/>
    <property type="match status" value="1"/>
</dbReference>
<feature type="domain" description="BTB" evidence="1">
    <location>
        <begin position="36"/>
        <end position="109"/>
    </location>
</feature>
<dbReference type="Pfam" id="PF07707">
    <property type="entry name" value="BACK"/>
    <property type="match status" value="1"/>
</dbReference>
<organism evidence="2 3">
    <name type="scientific">Geodia barretti</name>
    <name type="common">Barrett's horny sponge</name>
    <dbReference type="NCBI Taxonomy" id="519541"/>
    <lineage>
        <taxon>Eukaryota</taxon>
        <taxon>Metazoa</taxon>
        <taxon>Porifera</taxon>
        <taxon>Demospongiae</taxon>
        <taxon>Heteroscleromorpha</taxon>
        <taxon>Tetractinellida</taxon>
        <taxon>Astrophorina</taxon>
        <taxon>Geodiidae</taxon>
        <taxon>Geodia</taxon>
    </lineage>
</organism>
<reference evidence="2" key="1">
    <citation type="submission" date="2023-03" db="EMBL/GenBank/DDBJ databases">
        <authorList>
            <person name="Steffen K."/>
            <person name="Cardenas P."/>
        </authorList>
    </citation>
    <scope>NUCLEOTIDE SEQUENCE</scope>
</reference>
<dbReference type="InterPro" id="IPR000210">
    <property type="entry name" value="BTB/POZ_dom"/>
</dbReference>
<dbReference type="InterPro" id="IPR011333">
    <property type="entry name" value="SKP1/BTB/POZ_sf"/>
</dbReference>
<keyword evidence="3" id="KW-1185">Reference proteome</keyword>
<dbReference type="InterPro" id="IPR042846">
    <property type="entry name" value="BTBD19"/>
</dbReference>
<accession>A0AA35WRC6</accession>
<dbReference type="Pfam" id="PF00651">
    <property type="entry name" value="BTB"/>
    <property type="match status" value="1"/>
</dbReference>
<sequence>MTAPVSSAASRAAVCPGDPDTFALEMIKLINDKEFSDIRFTVGEERQTIYAHKCLLAARCEVFRAMFATSEQAVTEDNEPDPLVLSEVQPNIFLALLEFIYTNCCSLSTDMVIDVLAASIEYGLDGLTKLCVRFMRESIAVDTVCEFTQAALTYQQTTLQEECLNFIDGNTEEVFKSQGFNELSEDALSFVLQSDQLQMDEEDILAKVTEWATVNSVSFVFASVPPVVQLRTNLQVVMGQTLGEVAVKVINHVRFGLLDPEKLSQIERDNQQKNFVPVPLISAAWKFHALKKVDVTDPQTRPRAGTVPRESLRVVGLTPQ</sequence>
<dbReference type="PANTHER" id="PTHR46965:SF1">
    <property type="entry name" value="BTB_POZ DOMAIN-CONTAINING PROTEIN 19"/>
    <property type="match status" value="1"/>
</dbReference>
<dbReference type="SMART" id="SM00225">
    <property type="entry name" value="BTB"/>
    <property type="match status" value="1"/>
</dbReference>
<dbReference type="AlphaFoldDB" id="A0AA35WRC6"/>
<dbReference type="SUPFAM" id="SSF54695">
    <property type="entry name" value="POZ domain"/>
    <property type="match status" value="1"/>
</dbReference>
<dbReference type="Proteomes" id="UP001174909">
    <property type="component" value="Unassembled WGS sequence"/>
</dbReference>
<name>A0AA35WRC6_GEOBA</name>
<dbReference type="SMART" id="SM00875">
    <property type="entry name" value="BACK"/>
    <property type="match status" value="1"/>
</dbReference>
<evidence type="ECO:0000259" key="1">
    <source>
        <dbReference type="PROSITE" id="PS50097"/>
    </source>
</evidence>
<dbReference type="Gene3D" id="1.25.40.420">
    <property type="match status" value="1"/>
</dbReference>
<dbReference type="EMBL" id="CASHTH010002205">
    <property type="protein sequence ID" value="CAI8026261.1"/>
    <property type="molecule type" value="Genomic_DNA"/>
</dbReference>
<dbReference type="InterPro" id="IPR011705">
    <property type="entry name" value="BACK"/>
</dbReference>